<sequence length="312" mass="33577">MPHRVAVLVMDDFATLDVGVPGQVFWAARGPADYEVLTCTDGGRPVRCQAGYAIVPDHDLSLLATADTVVVPGVHGGAVMDGVISEPVRDALRGSSARIMSICTGAFVLAAAGLLDGLRATTHWRNAARLAELFPAVEVDPDVLFVDEGDILTSAGVASGIDLCLHVIRRDHGADVANRTARRCVTAPMRDGGQAQFIERPIPEPSGTSTAPARTWALHHLARPVSVPDLAARAGMGPRTFTRRFRDETGMSPARWLTQQRLAHARELLEATDLPIEEVARLSGFTTPVTLRQHLHTAVGLSPLSYRRSFRH</sequence>
<dbReference type="InterPro" id="IPR009057">
    <property type="entry name" value="Homeodomain-like_sf"/>
</dbReference>
<dbReference type="AlphaFoldDB" id="A0A3N1DCS0"/>
<evidence type="ECO:0000313" key="4">
    <source>
        <dbReference type="EMBL" id="ROO91266.1"/>
    </source>
</evidence>
<dbReference type="PANTHER" id="PTHR43130">
    <property type="entry name" value="ARAC-FAMILY TRANSCRIPTIONAL REGULATOR"/>
    <property type="match status" value="1"/>
</dbReference>
<dbReference type="Pfam" id="PF01965">
    <property type="entry name" value="DJ-1_PfpI"/>
    <property type="match status" value="1"/>
</dbReference>
<dbReference type="OrthoDB" id="9803764at2"/>
<dbReference type="InterPro" id="IPR029062">
    <property type="entry name" value="Class_I_gatase-like"/>
</dbReference>
<gene>
    <name evidence="4" type="ORF">EDD29_9019</name>
</gene>
<dbReference type="GO" id="GO:0043565">
    <property type="term" value="F:sequence-specific DNA binding"/>
    <property type="evidence" value="ECO:0007669"/>
    <property type="project" value="InterPro"/>
</dbReference>
<dbReference type="InterPro" id="IPR052158">
    <property type="entry name" value="INH-QAR"/>
</dbReference>
<dbReference type="SUPFAM" id="SSF52317">
    <property type="entry name" value="Class I glutamine amidotransferase-like"/>
    <property type="match status" value="1"/>
</dbReference>
<dbReference type="Pfam" id="PF12833">
    <property type="entry name" value="HTH_18"/>
    <property type="match status" value="1"/>
</dbReference>
<dbReference type="PROSITE" id="PS01124">
    <property type="entry name" value="HTH_ARAC_FAMILY_2"/>
    <property type="match status" value="1"/>
</dbReference>
<protein>
    <submittedName>
        <fullName evidence="4">Transcriptional regulator GlxA family with amidase domain</fullName>
    </submittedName>
</protein>
<dbReference type="InterPro" id="IPR002818">
    <property type="entry name" value="DJ-1/PfpI"/>
</dbReference>
<evidence type="ECO:0000256" key="1">
    <source>
        <dbReference type="ARBA" id="ARBA00023015"/>
    </source>
</evidence>
<proteinExistence type="predicted"/>
<dbReference type="RefSeq" id="WP_123670115.1">
    <property type="nucleotide sequence ID" value="NZ_RJKE01000001.1"/>
</dbReference>
<comment type="caution">
    <text evidence="4">The sequence shown here is derived from an EMBL/GenBank/DDBJ whole genome shotgun (WGS) entry which is preliminary data.</text>
</comment>
<evidence type="ECO:0000313" key="5">
    <source>
        <dbReference type="Proteomes" id="UP000272400"/>
    </source>
</evidence>
<feature type="domain" description="HTH araC/xylS-type" evidence="3">
    <location>
        <begin position="211"/>
        <end position="309"/>
    </location>
</feature>
<dbReference type="InterPro" id="IPR018060">
    <property type="entry name" value="HTH_AraC"/>
</dbReference>
<name>A0A3N1DCS0_9ACTN</name>
<keyword evidence="1" id="KW-0805">Transcription regulation</keyword>
<dbReference type="GO" id="GO:0003700">
    <property type="term" value="F:DNA-binding transcription factor activity"/>
    <property type="evidence" value="ECO:0007669"/>
    <property type="project" value="InterPro"/>
</dbReference>
<dbReference type="EMBL" id="RJKE01000001">
    <property type="protein sequence ID" value="ROO91266.1"/>
    <property type="molecule type" value="Genomic_DNA"/>
</dbReference>
<evidence type="ECO:0000259" key="3">
    <source>
        <dbReference type="PROSITE" id="PS01124"/>
    </source>
</evidence>
<reference evidence="4 5" key="1">
    <citation type="submission" date="2018-11" db="EMBL/GenBank/DDBJ databases">
        <title>Sequencing the genomes of 1000 actinobacteria strains.</title>
        <authorList>
            <person name="Klenk H.-P."/>
        </authorList>
    </citation>
    <scope>NUCLEOTIDE SEQUENCE [LARGE SCALE GENOMIC DNA]</scope>
    <source>
        <strain evidence="4 5">DSM 44254</strain>
    </source>
</reference>
<keyword evidence="5" id="KW-1185">Reference proteome</keyword>
<keyword evidence="2" id="KW-0804">Transcription</keyword>
<evidence type="ECO:0000256" key="2">
    <source>
        <dbReference type="ARBA" id="ARBA00023163"/>
    </source>
</evidence>
<dbReference type="Gene3D" id="3.40.50.880">
    <property type="match status" value="1"/>
</dbReference>
<dbReference type="PANTHER" id="PTHR43130:SF3">
    <property type="entry name" value="HTH-TYPE TRANSCRIPTIONAL REGULATOR RV1931C"/>
    <property type="match status" value="1"/>
</dbReference>
<dbReference type="SMART" id="SM00342">
    <property type="entry name" value="HTH_ARAC"/>
    <property type="match status" value="1"/>
</dbReference>
<accession>A0A3N1DCS0</accession>
<dbReference type="SUPFAM" id="SSF46689">
    <property type="entry name" value="Homeodomain-like"/>
    <property type="match status" value="2"/>
</dbReference>
<dbReference type="Proteomes" id="UP000272400">
    <property type="component" value="Unassembled WGS sequence"/>
</dbReference>
<organism evidence="4 5">
    <name type="scientific">Actinocorallia herbida</name>
    <dbReference type="NCBI Taxonomy" id="58109"/>
    <lineage>
        <taxon>Bacteria</taxon>
        <taxon>Bacillati</taxon>
        <taxon>Actinomycetota</taxon>
        <taxon>Actinomycetes</taxon>
        <taxon>Streptosporangiales</taxon>
        <taxon>Thermomonosporaceae</taxon>
        <taxon>Actinocorallia</taxon>
    </lineage>
</organism>
<dbReference type="CDD" id="cd03137">
    <property type="entry name" value="GATase1_AraC_1"/>
    <property type="match status" value="1"/>
</dbReference>
<dbReference type="Gene3D" id="1.10.10.60">
    <property type="entry name" value="Homeodomain-like"/>
    <property type="match status" value="1"/>
</dbReference>